<protein>
    <submittedName>
        <fullName evidence="2">Uncharacterized protein</fullName>
    </submittedName>
</protein>
<evidence type="ECO:0000313" key="2">
    <source>
        <dbReference type="EMBL" id="KAF7841586.1"/>
    </source>
</evidence>
<evidence type="ECO:0000256" key="1">
    <source>
        <dbReference type="SAM" id="MobiDB-lite"/>
    </source>
</evidence>
<organism evidence="2 3">
    <name type="scientific">Senna tora</name>
    <dbReference type="NCBI Taxonomy" id="362788"/>
    <lineage>
        <taxon>Eukaryota</taxon>
        <taxon>Viridiplantae</taxon>
        <taxon>Streptophyta</taxon>
        <taxon>Embryophyta</taxon>
        <taxon>Tracheophyta</taxon>
        <taxon>Spermatophyta</taxon>
        <taxon>Magnoliopsida</taxon>
        <taxon>eudicotyledons</taxon>
        <taxon>Gunneridae</taxon>
        <taxon>Pentapetalae</taxon>
        <taxon>rosids</taxon>
        <taxon>fabids</taxon>
        <taxon>Fabales</taxon>
        <taxon>Fabaceae</taxon>
        <taxon>Caesalpinioideae</taxon>
        <taxon>Cassia clade</taxon>
        <taxon>Senna</taxon>
    </lineage>
</organism>
<feature type="compositionally biased region" description="Polar residues" evidence="1">
    <location>
        <begin position="173"/>
        <end position="186"/>
    </location>
</feature>
<evidence type="ECO:0000313" key="3">
    <source>
        <dbReference type="Proteomes" id="UP000634136"/>
    </source>
</evidence>
<dbReference type="AlphaFoldDB" id="A0A835CG58"/>
<comment type="caution">
    <text evidence="2">The sequence shown here is derived from an EMBL/GenBank/DDBJ whole genome shotgun (WGS) entry which is preliminary data.</text>
</comment>
<keyword evidence="3" id="KW-1185">Reference proteome</keyword>
<name>A0A835CG58_9FABA</name>
<dbReference type="Proteomes" id="UP000634136">
    <property type="component" value="Unassembled WGS sequence"/>
</dbReference>
<reference evidence="2" key="1">
    <citation type="submission" date="2020-09" db="EMBL/GenBank/DDBJ databases">
        <title>Genome-Enabled Discovery of Anthraquinone Biosynthesis in Senna tora.</title>
        <authorList>
            <person name="Kang S.-H."/>
            <person name="Pandey R.P."/>
            <person name="Lee C.-M."/>
            <person name="Sim J.-S."/>
            <person name="Jeong J.-T."/>
            <person name="Choi B.-S."/>
            <person name="Jung M."/>
            <person name="Ginzburg D."/>
            <person name="Zhao K."/>
            <person name="Won S.Y."/>
            <person name="Oh T.-J."/>
            <person name="Yu Y."/>
            <person name="Kim N.-H."/>
            <person name="Lee O.R."/>
            <person name="Lee T.-H."/>
            <person name="Bashyal P."/>
            <person name="Kim T.-S."/>
            <person name="Lee W.-H."/>
            <person name="Kawkins C."/>
            <person name="Kim C.-K."/>
            <person name="Kim J.S."/>
            <person name="Ahn B.O."/>
            <person name="Rhee S.Y."/>
            <person name="Sohng J.K."/>
        </authorList>
    </citation>
    <scope>NUCLEOTIDE SEQUENCE</scope>
    <source>
        <tissue evidence="2">Leaf</tissue>
    </source>
</reference>
<accession>A0A835CG58</accession>
<sequence>MSLGCYGVFSSAYDVIGHDFVKTGYSLCVFLIVASFLEFDLHHDVIGHDLHHISVYVCCNSHGDKSWSHDPTAEAPVPPVEITKMRQQLVDSIAHMNTLSDRDIGAKKRKVITSQLPRDHAINFFYPEKEEEPINEKLRWRKPYKMVLGGLSINEAVILAYLKARKVQEDSKAQTSKQASINTTNKSFEDMEKALQ</sequence>
<feature type="region of interest" description="Disordered" evidence="1">
    <location>
        <begin position="171"/>
        <end position="196"/>
    </location>
</feature>
<gene>
    <name evidence="2" type="ORF">G2W53_003884</name>
</gene>
<dbReference type="EMBL" id="JAAIUW010000002">
    <property type="protein sequence ID" value="KAF7841586.1"/>
    <property type="molecule type" value="Genomic_DNA"/>
</dbReference>
<proteinExistence type="predicted"/>
<feature type="compositionally biased region" description="Basic and acidic residues" evidence="1">
    <location>
        <begin position="187"/>
        <end position="196"/>
    </location>
</feature>